<protein>
    <submittedName>
        <fullName evidence="3">Uncharacterized protein</fullName>
    </submittedName>
</protein>
<keyword evidence="2" id="KW-1133">Transmembrane helix</keyword>
<evidence type="ECO:0000256" key="1">
    <source>
        <dbReference type="SAM" id="MobiDB-lite"/>
    </source>
</evidence>
<feature type="transmembrane region" description="Helical" evidence="2">
    <location>
        <begin position="282"/>
        <end position="306"/>
    </location>
</feature>
<comment type="caution">
    <text evidence="3">The sequence shown here is derived from an EMBL/GenBank/DDBJ whole genome shotgun (WGS) entry which is preliminary data.</text>
</comment>
<proteinExistence type="predicted"/>
<keyword evidence="4" id="KW-1185">Reference proteome</keyword>
<dbReference type="EMBL" id="QCYY01004189">
    <property type="protein sequence ID" value="ROT61412.1"/>
    <property type="molecule type" value="Genomic_DNA"/>
</dbReference>
<feature type="compositionally biased region" description="Basic residues" evidence="1">
    <location>
        <begin position="12"/>
        <end position="22"/>
    </location>
</feature>
<evidence type="ECO:0000313" key="4">
    <source>
        <dbReference type="Proteomes" id="UP000283509"/>
    </source>
</evidence>
<organism evidence="3 4">
    <name type="scientific">Penaeus vannamei</name>
    <name type="common">Whiteleg shrimp</name>
    <name type="synonym">Litopenaeus vannamei</name>
    <dbReference type="NCBI Taxonomy" id="6689"/>
    <lineage>
        <taxon>Eukaryota</taxon>
        <taxon>Metazoa</taxon>
        <taxon>Ecdysozoa</taxon>
        <taxon>Arthropoda</taxon>
        <taxon>Crustacea</taxon>
        <taxon>Multicrustacea</taxon>
        <taxon>Malacostraca</taxon>
        <taxon>Eumalacostraca</taxon>
        <taxon>Eucarida</taxon>
        <taxon>Decapoda</taxon>
        <taxon>Dendrobranchiata</taxon>
        <taxon>Penaeoidea</taxon>
        <taxon>Penaeidae</taxon>
        <taxon>Penaeus</taxon>
    </lineage>
</organism>
<keyword evidence="2" id="KW-0472">Membrane</keyword>
<feature type="region of interest" description="Disordered" evidence="1">
    <location>
        <begin position="1"/>
        <end position="22"/>
    </location>
</feature>
<name>A0A423SB26_PENVA</name>
<accession>A0A423SB26</accession>
<reference evidence="3 4" key="1">
    <citation type="submission" date="2018-04" db="EMBL/GenBank/DDBJ databases">
        <authorList>
            <person name="Zhang X."/>
            <person name="Yuan J."/>
            <person name="Li F."/>
            <person name="Xiang J."/>
        </authorList>
    </citation>
    <scope>NUCLEOTIDE SEQUENCE [LARGE SCALE GENOMIC DNA]</scope>
    <source>
        <tissue evidence="3">Muscle</tissue>
    </source>
</reference>
<feature type="transmembrane region" description="Helical" evidence="2">
    <location>
        <begin position="148"/>
        <end position="172"/>
    </location>
</feature>
<reference evidence="3 4" key="2">
    <citation type="submission" date="2019-01" db="EMBL/GenBank/DDBJ databases">
        <title>The decoding of complex shrimp genome reveals the adaptation for benthos swimmer, frequently molting mechanism and breeding impact on genome.</title>
        <authorList>
            <person name="Sun Y."/>
            <person name="Gao Y."/>
            <person name="Yu Y."/>
        </authorList>
    </citation>
    <scope>NUCLEOTIDE SEQUENCE [LARGE SCALE GENOMIC DNA]</scope>
    <source>
        <tissue evidence="3">Muscle</tissue>
    </source>
</reference>
<sequence length="381" mass="40848">MDNHLLQSARAHGGRRHQLRLHQRAKHAREMLHALCLHGARAAHHDPLHQGGPVLGQEGPLHPLVNCLQVGQAALLRQSREAVLRLAAPPVLVGHAELLVELDLERVQRAQGQGVVVALDHHEAVRGIQPVLGLLRGRVAHLPRRRILLLRLAAAGGTVLLLAGGAGILPALRLKDLQDSKGNSQHRVLVLKGPLHPLVNCLQVGQAALLRQSREAVLRLAAPPVLVGHAELLVELDLERVQRAQGQGVVVALDHHEAVRGIQPVLGLLRGRVAHLPRRRILLLRLAAAGGTVLLLAGGAGILPALRLKDLQDSKGNSQHRVLVLVHCILLHQSRNAGCLQLNALLVLQAKELVGDCGNHCSLEALAEPLLQALAGSLQAH</sequence>
<keyword evidence="2" id="KW-0812">Transmembrane</keyword>
<dbReference type="AlphaFoldDB" id="A0A423SB26"/>
<dbReference type="Proteomes" id="UP000283509">
    <property type="component" value="Unassembled WGS sequence"/>
</dbReference>
<gene>
    <name evidence="3" type="ORF">C7M84_020813</name>
</gene>
<evidence type="ECO:0000313" key="3">
    <source>
        <dbReference type="EMBL" id="ROT61412.1"/>
    </source>
</evidence>
<evidence type="ECO:0000256" key="2">
    <source>
        <dbReference type="SAM" id="Phobius"/>
    </source>
</evidence>